<dbReference type="InterPro" id="IPR032710">
    <property type="entry name" value="NTF2-like_dom_sf"/>
</dbReference>
<gene>
    <name evidence="2" type="ORF">Lysil_1378</name>
</gene>
<dbReference type="OrthoDB" id="9812089at2"/>
<comment type="caution">
    <text evidence="2">The sequence shown here is derived from an EMBL/GenBank/DDBJ whole genome shotgun (WGS) entry which is preliminary data.</text>
</comment>
<dbReference type="Proteomes" id="UP000236220">
    <property type="component" value="Unassembled WGS sequence"/>
</dbReference>
<name>A0A2K1Q3Y4_9GAMM</name>
<reference evidence="2 3" key="1">
    <citation type="submission" date="2017-08" db="EMBL/GenBank/DDBJ databases">
        <title>Lysobacter sylvestris genome.</title>
        <authorList>
            <person name="Zhang D.-C."/>
            <person name="Albuquerque L."/>
            <person name="Franca L."/>
            <person name="Froufe H.J.C."/>
            <person name="Barroso C."/>
            <person name="Egas C."/>
            <person name="Da Costa M."/>
            <person name="Margesin R."/>
        </authorList>
    </citation>
    <scope>NUCLEOTIDE SEQUENCE [LARGE SCALE GENOMIC DNA]</scope>
    <source>
        <strain evidence="2 3">AM20-91</strain>
    </source>
</reference>
<dbReference type="AlphaFoldDB" id="A0A2K1Q3Y4"/>
<dbReference type="EMBL" id="NPZB01000001">
    <property type="protein sequence ID" value="PNS09749.1"/>
    <property type="molecule type" value="Genomic_DNA"/>
</dbReference>
<evidence type="ECO:0000313" key="3">
    <source>
        <dbReference type="Proteomes" id="UP000236220"/>
    </source>
</evidence>
<accession>A0A2K1Q3Y4</accession>
<sequence length="125" mass="14264">MAIQGNADKATDFLTKCAAGQVRKAYDEYVSDDFRHHNTYFPSDRESLLRGMEESAKSEPNKSFVVKQTIESADRVAVYSHLRRENVDIDIAVVHILRFENGKIVEMWDVGQQIPKDSPNKLGMF</sequence>
<dbReference type="Pfam" id="PF12680">
    <property type="entry name" value="SnoaL_2"/>
    <property type="match status" value="1"/>
</dbReference>
<dbReference type="SUPFAM" id="SSF54427">
    <property type="entry name" value="NTF2-like"/>
    <property type="match status" value="1"/>
</dbReference>
<evidence type="ECO:0000313" key="2">
    <source>
        <dbReference type="EMBL" id="PNS09749.1"/>
    </source>
</evidence>
<feature type="domain" description="SnoaL-like" evidence="1">
    <location>
        <begin position="12"/>
        <end position="107"/>
    </location>
</feature>
<organism evidence="2 3">
    <name type="scientific">Solilutibacter silvestris</name>
    <dbReference type="NCBI Taxonomy" id="1645665"/>
    <lineage>
        <taxon>Bacteria</taxon>
        <taxon>Pseudomonadati</taxon>
        <taxon>Pseudomonadota</taxon>
        <taxon>Gammaproteobacteria</taxon>
        <taxon>Lysobacterales</taxon>
        <taxon>Lysobacteraceae</taxon>
        <taxon>Solilutibacter</taxon>
    </lineage>
</organism>
<dbReference type="RefSeq" id="WP_103074771.1">
    <property type="nucleotide sequence ID" value="NZ_NPZB01000001.1"/>
</dbReference>
<keyword evidence="3" id="KW-1185">Reference proteome</keyword>
<dbReference type="InterPro" id="IPR037401">
    <property type="entry name" value="SnoaL-like"/>
</dbReference>
<dbReference type="Gene3D" id="3.10.450.50">
    <property type="match status" value="1"/>
</dbReference>
<proteinExistence type="predicted"/>
<evidence type="ECO:0000259" key="1">
    <source>
        <dbReference type="Pfam" id="PF12680"/>
    </source>
</evidence>
<protein>
    <recommendedName>
        <fullName evidence="1">SnoaL-like domain-containing protein</fullName>
    </recommendedName>
</protein>